<dbReference type="InterPro" id="IPR014001">
    <property type="entry name" value="Helicase_ATP-bd"/>
</dbReference>
<evidence type="ECO:0000256" key="11">
    <source>
        <dbReference type="ARBA" id="ARBA00023125"/>
    </source>
</evidence>
<dbReference type="InterPro" id="IPR036390">
    <property type="entry name" value="WH_DNA-bd_sf"/>
</dbReference>
<dbReference type="Proteomes" id="UP000033048">
    <property type="component" value="Chromosome"/>
</dbReference>
<dbReference type="Gene3D" id="1.10.150.80">
    <property type="entry name" value="HRDC domain"/>
    <property type="match status" value="1"/>
</dbReference>
<evidence type="ECO:0000256" key="8">
    <source>
        <dbReference type="ARBA" id="ARBA00022806"/>
    </source>
</evidence>
<dbReference type="SUPFAM" id="SSF47819">
    <property type="entry name" value="HRDC-like"/>
    <property type="match status" value="1"/>
</dbReference>
<keyword evidence="7" id="KW-0378">Hydrolase</keyword>
<accession>A0A0E3X0X4</accession>
<feature type="domain" description="Helicase ATP-binding" evidence="19">
    <location>
        <begin position="22"/>
        <end position="190"/>
    </location>
</feature>
<dbReference type="InterPro" id="IPR027417">
    <property type="entry name" value="P-loop_NTPase"/>
</dbReference>
<dbReference type="Pfam" id="PF00570">
    <property type="entry name" value="HRDC"/>
    <property type="match status" value="1"/>
</dbReference>
<dbReference type="Gene3D" id="1.10.10.10">
    <property type="entry name" value="Winged helix-like DNA-binding domain superfamily/Winged helix DNA-binding domain"/>
    <property type="match status" value="1"/>
</dbReference>
<feature type="compositionally biased region" description="Low complexity" evidence="17">
    <location>
        <begin position="513"/>
        <end position="559"/>
    </location>
</feature>
<keyword evidence="10" id="KW-0067">ATP-binding</keyword>
<feature type="domain" description="Helicase C-terminal" evidence="20">
    <location>
        <begin position="214"/>
        <end position="360"/>
    </location>
</feature>
<dbReference type="SUPFAM" id="SSF52540">
    <property type="entry name" value="P-loop containing nucleoside triphosphate hydrolases"/>
    <property type="match status" value="1"/>
</dbReference>
<dbReference type="GO" id="GO:0005694">
    <property type="term" value="C:chromosome"/>
    <property type="evidence" value="ECO:0007669"/>
    <property type="project" value="TreeGrafter"/>
</dbReference>
<dbReference type="STRING" id="1434104.MCMEM_0642"/>
<dbReference type="SMART" id="SM00341">
    <property type="entry name" value="HRDC"/>
    <property type="match status" value="1"/>
</dbReference>
<protein>
    <recommendedName>
        <fullName evidence="16">DNA 3'-5' helicase</fullName>
        <ecNumber evidence="16">5.6.2.4</ecNumber>
    </recommendedName>
</protein>
<comment type="catalytic activity">
    <reaction evidence="15">
        <text>Couples ATP hydrolysis with the unwinding of duplex DNA by translocating in the 3'-5' direction.</text>
        <dbReference type="EC" id="5.6.2.4"/>
    </reaction>
</comment>
<dbReference type="GeneID" id="24893150"/>
<dbReference type="SUPFAM" id="SSF46785">
    <property type="entry name" value="Winged helix' DNA-binding domain"/>
    <property type="match status" value="1"/>
</dbReference>
<dbReference type="Pfam" id="PF16124">
    <property type="entry name" value="RecQ_Zn_bind"/>
    <property type="match status" value="1"/>
</dbReference>
<dbReference type="InterPro" id="IPR010997">
    <property type="entry name" value="HRDC-like_sf"/>
</dbReference>
<dbReference type="FunFam" id="3.40.50.300:FF:000296">
    <property type="entry name" value="ATP-dependent DNA helicase RecQ"/>
    <property type="match status" value="1"/>
</dbReference>
<dbReference type="EMBL" id="CP009518">
    <property type="protein sequence ID" value="AKB84695.1"/>
    <property type="molecule type" value="Genomic_DNA"/>
</dbReference>
<dbReference type="PROSITE" id="PS51192">
    <property type="entry name" value="HELICASE_ATP_BIND_1"/>
    <property type="match status" value="1"/>
</dbReference>
<comment type="cofactor">
    <cofactor evidence="2">
        <name>Zn(2+)</name>
        <dbReference type="ChEBI" id="CHEBI:29105"/>
    </cofactor>
</comment>
<dbReference type="InterPro" id="IPR002121">
    <property type="entry name" value="HRDC_dom"/>
</dbReference>
<dbReference type="GO" id="GO:0043138">
    <property type="term" value="F:3'-5' DNA helicase activity"/>
    <property type="evidence" value="ECO:0007669"/>
    <property type="project" value="UniProtKB-EC"/>
</dbReference>
<evidence type="ECO:0000313" key="21">
    <source>
        <dbReference type="EMBL" id="AKB84695.1"/>
    </source>
</evidence>
<dbReference type="GO" id="GO:0009432">
    <property type="term" value="P:SOS response"/>
    <property type="evidence" value="ECO:0007669"/>
    <property type="project" value="InterPro"/>
</dbReference>
<keyword evidence="22" id="KW-1185">Reference proteome</keyword>
<dbReference type="PANTHER" id="PTHR13710">
    <property type="entry name" value="DNA HELICASE RECQ FAMILY MEMBER"/>
    <property type="match status" value="1"/>
</dbReference>
<dbReference type="GO" id="GO:0009378">
    <property type="term" value="F:four-way junction helicase activity"/>
    <property type="evidence" value="ECO:0007669"/>
    <property type="project" value="TreeGrafter"/>
</dbReference>
<dbReference type="Gene3D" id="3.40.50.300">
    <property type="entry name" value="P-loop containing nucleotide triphosphate hydrolases"/>
    <property type="match status" value="2"/>
</dbReference>
<dbReference type="Pfam" id="PF00270">
    <property type="entry name" value="DEAD"/>
    <property type="match status" value="1"/>
</dbReference>
<keyword evidence="14" id="KW-0413">Isomerase</keyword>
<dbReference type="KEGG" id="mmet:MCMEM_0642"/>
<evidence type="ECO:0000256" key="13">
    <source>
        <dbReference type="ARBA" id="ARBA00023204"/>
    </source>
</evidence>
<keyword evidence="12" id="KW-0233">DNA recombination</keyword>
<dbReference type="GO" id="GO:0000724">
    <property type="term" value="P:double-strand break repair via homologous recombination"/>
    <property type="evidence" value="ECO:0007669"/>
    <property type="project" value="TreeGrafter"/>
</dbReference>
<keyword evidence="6" id="KW-0227">DNA damage</keyword>
<evidence type="ECO:0000256" key="9">
    <source>
        <dbReference type="ARBA" id="ARBA00022833"/>
    </source>
</evidence>
<dbReference type="InterPro" id="IPR032284">
    <property type="entry name" value="RecQ_Zn-bd"/>
</dbReference>
<keyword evidence="8 21" id="KW-0347">Helicase</keyword>
<feature type="region of interest" description="Disordered" evidence="17">
    <location>
        <begin position="503"/>
        <end position="577"/>
    </location>
</feature>
<dbReference type="NCBIfam" id="TIGR00614">
    <property type="entry name" value="recQ_fam"/>
    <property type="match status" value="1"/>
</dbReference>
<keyword evidence="5" id="KW-0547">Nucleotide-binding</keyword>
<dbReference type="CDD" id="cd17920">
    <property type="entry name" value="DEXHc_RecQ"/>
    <property type="match status" value="1"/>
</dbReference>
<comment type="similarity">
    <text evidence="3">Belongs to the helicase family. RecQ subfamily.</text>
</comment>
<dbReference type="GO" id="GO:0006260">
    <property type="term" value="P:DNA replication"/>
    <property type="evidence" value="ECO:0007669"/>
    <property type="project" value="InterPro"/>
</dbReference>
<dbReference type="NCBIfam" id="TIGR01389">
    <property type="entry name" value="recQ"/>
    <property type="match status" value="1"/>
</dbReference>
<evidence type="ECO:0000256" key="1">
    <source>
        <dbReference type="ARBA" id="ARBA00001946"/>
    </source>
</evidence>
<dbReference type="GO" id="GO:0046872">
    <property type="term" value="F:metal ion binding"/>
    <property type="evidence" value="ECO:0007669"/>
    <property type="project" value="UniProtKB-KW"/>
</dbReference>
<dbReference type="InterPro" id="IPR044876">
    <property type="entry name" value="HRDC_dom_sf"/>
</dbReference>
<name>A0A0E3X0X4_METMT</name>
<dbReference type="SMART" id="SM00487">
    <property type="entry name" value="DEXDc"/>
    <property type="match status" value="1"/>
</dbReference>
<evidence type="ECO:0000256" key="14">
    <source>
        <dbReference type="ARBA" id="ARBA00023235"/>
    </source>
</evidence>
<dbReference type="OrthoDB" id="114759at2157"/>
<evidence type="ECO:0000313" key="22">
    <source>
        <dbReference type="Proteomes" id="UP000033048"/>
    </source>
</evidence>
<keyword evidence="13" id="KW-0234">DNA repair</keyword>
<dbReference type="SMART" id="SM00956">
    <property type="entry name" value="RQC"/>
    <property type="match status" value="1"/>
</dbReference>
<reference evidence="21 22" key="1">
    <citation type="submission" date="2014-07" db="EMBL/GenBank/DDBJ databases">
        <title>Methanogenic archaea and the global carbon cycle.</title>
        <authorList>
            <person name="Henriksen J.R."/>
            <person name="Luke J."/>
            <person name="Reinhart S."/>
            <person name="Benedict M.N."/>
            <person name="Youngblut N.D."/>
            <person name="Metcalf M.E."/>
            <person name="Whitaker R.J."/>
            <person name="Metcalf W.W."/>
        </authorList>
    </citation>
    <scope>NUCLEOTIDE SEQUENCE [LARGE SCALE GENOMIC DNA]</scope>
    <source>
        <strain evidence="21 22">MM1</strain>
    </source>
</reference>
<feature type="domain" description="HRDC" evidence="18">
    <location>
        <begin position="574"/>
        <end position="652"/>
    </location>
</feature>
<dbReference type="SMART" id="SM00490">
    <property type="entry name" value="HELICc"/>
    <property type="match status" value="1"/>
</dbReference>
<dbReference type="Pfam" id="PF00271">
    <property type="entry name" value="Helicase_C"/>
    <property type="match status" value="1"/>
</dbReference>
<comment type="cofactor">
    <cofactor evidence="1">
        <name>Mg(2+)</name>
        <dbReference type="ChEBI" id="CHEBI:18420"/>
    </cofactor>
</comment>
<dbReference type="PATRIC" id="fig|1434104.5.peg.692"/>
<dbReference type="InterPro" id="IPR004589">
    <property type="entry name" value="DNA_helicase_ATP-dep_RecQ"/>
</dbReference>
<evidence type="ECO:0000256" key="3">
    <source>
        <dbReference type="ARBA" id="ARBA00005446"/>
    </source>
</evidence>
<evidence type="ECO:0000256" key="10">
    <source>
        <dbReference type="ARBA" id="ARBA00022840"/>
    </source>
</evidence>
<dbReference type="PROSITE" id="PS51194">
    <property type="entry name" value="HELICASE_CTER"/>
    <property type="match status" value="1"/>
</dbReference>
<dbReference type="EC" id="5.6.2.4" evidence="16"/>
<evidence type="ECO:0000256" key="5">
    <source>
        <dbReference type="ARBA" id="ARBA00022741"/>
    </source>
</evidence>
<dbReference type="HOGENOM" id="CLU_001103_14_3_2"/>
<proteinExistence type="inferred from homology"/>
<organism evidence="21 22">
    <name type="scientific">Methanococcoides methylutens MM1</name>
    <dbReference type="NCBI Taxonomy" id="1434104"/>
    <lineage>
        <taxon>Archaea</taxon>
        <taxon>Methanobacteriati</taxon>
        <taxon>Methanobacteriota</taxon>
        <taxon>Stenosarchaea group</taxon>
        <taxon>Methanomicrobia</taxon>
        <taxon>Methanosarcinales</taxon>
        <taxon>Methanosarcinaceae</taxon>
        <taxon>Methanococcoides</taxon>
    </lineage>
</organism>
<evidence type="ECO:0000256" key="15">
    <source>
        <dbReference type="ARBA" id="ARBA00034617"/>
    </source>
</evidence>
<dbReference type="GO" id="GO:0005524">
    <property type="term" value="F:ATP binding"/>
    <property type="evidence" value="ECO:0007669"/>
    <property type="project" value="UniProtKB-KW"/>
</dbReference>
<dbReference type="InterPro" id="IPR036388">
    <property type="entry name" value="WH-like_DNA-bd_sf"/>
</dbReference>
<keyword evidence="9" id="KW-0862">Zinc</keyword>
<dbReference type="FunFam" id="3.40.50.300:FF:000156">
    <property type="entry name" value="ATP-dependent DNA helicase recQ"/>
    <property type="match status" value="1"/>
</dbReference>
<evidence type="ECO:0000259" key="19">
    <source>
        <dbReference type="PROSITE" id="PS51192"/>
    </source>
</evidence>
<keyword evidence="11" id="KW-0238">DNA-binding</keyword>
<dbReference type="PANTHER" id="PTHR13710:SF105">
    <property type="entry name" value="ATP-DEPENDENT DNA HELICASE Q1"/>
    <property type="match status" value="1"/>
</dbReference>
<evidence type="ECO:0000256" key="17">
    <source>
        <dbReference type="SAM" id="MobiDB-lite"/>
    </source>
</evidence>
<dbReference type="GO" id="GO:0003677">
    <property type="term" value="F:DNA binding"/>
    <property type="evidence" value="ECO:0007669"/>
    <property type="project" value="UniProtKB-KW"/>
</dbReference>
<evidence type="ECO:0000256" key="4">
    <source>
        <dbReference type="ARBA" id="ARBA00022723"/>
    </source>
</evidence>
<sequence length="652" mass="73808">MHRTLQKYFGYSEFRPLQEDIIRDVLDGKDTFVLMPTGGGKSICYQIPALMMDGLAIVVSPLISLMKDQVDGLVSNGIAAAYLNSTLSYREQQETTRAIVDGHVKILYVAPERLCMKSTLELLKYVNISLFAIDEAHCISQWGHDFRPEYRRLGFLKEKFPDVPVIGLTATATPKVKEDTIKLLKLRSPSVYVASFNRSNLSYEIRQKKNTFGDLEDLLKSHDGDSGIIYCNSRKSVESLSRKLNNKGFHTLPYHAGLSDSKRHEHQERFIRDDIEIIVATVAFGMGIDKPNVRFVVHYDLPKNIEGYYQETGRGGRDGLECECVLYFSRGDWYKIKYFIDKMSKKSERDIATVKLREMIDFCESTTCRRKVLLGYFGEELESDYCGGCDVCLKPRDTYDASEAARVLLSCVDEVNERFGLTHVVDIISGSRAKKIKSYKHDRLKSYASGEGYTKSEWLDMAREMVRLGFLDVKGAKYPLLNLNKKSREVLAGGEVWLTRPSDAVAAKPGKPKTTISRSTTSKSNSSNRARPITSVSKTSNSKSATSKKTTSKATASKKSTADKKSKRVPTPISRPDKKLFDRLKKLRKRLAEDEDVPPYIIFADTSLRQMAVKYPIKNEEFLDITGVGEFKLKKYGPVFMEEITRYLKGSK</sequence>
<evidence type="ECO:0000256" key="7">
    <source>
        <dbReference type="ARBA" id="ARBA00022801"/>
    </source>
</evidence>
<evidence type="ECO:0000259" key="18">
    <source>
        <dbReference type="PROSITE" id="PS50967"/>
    </source>
</evidence>
<evidence type="ECO:0000256" key="2">
    <source>
        <dbReference type="ARBA" id="ARBA00001947"/>
    </source>
</evidence>
<gene>
    <name evidence="21" type="ORF">MCMEM_0642</name>
</gene>
<dbReference type="InterPro" id="IPR011545">
    <property type="entry name" value="DEAD/DEAH_box_helicase_dom"/>
</dbReference>
<dbReference type="PROSITE" id="PS50967">
    <property type="entry name" value="HRDC"/>
    <property type="match status" value="1"/>
</dbReference>
<dbReference type="RefSeq" id="WP_048204879.1">
    <property type="nucleotide sequence ID" value="NZ_CP009518.1"/>
</dbReference>
<evidence type="ECO:0000256" key="6">
    <source>
        <dbReference type="ARBA" id="ARBA00022763"/>
    </source>
</evidence>
<dbReference type="GO" id="GO:0005737">
    <property type="term" value="C:cytoplasm"/>
    <property type="evidence" value="ECO:0007669"/>
    <property type="project" value="TreeGrafter"/>
</dbReference>
<evidence type="ECO:0000256" key="16">
    <source>
        <dbReference type="ARBA" id="ARBA00034808"/>
    </source>
</evidence>
<dbReference type="InterPro" id="IPR006293">
    <property type="entry name" value="DNA_helicase_ATP-dep_RecQ_bac"/>
</dbReference>
<evidence type="ECO:0000256" key="12">
    <source>
        <dbReference type="ARBA" id="ARBA00023172"/>
    </source>
</evidence>
<keyword evidence="4" id="KW-0479">Metal-binding</keyword>
<dbReference type="InterPro" id="IPR018982">
    <property type="entry name" value="RQC_domain"/>
</dbReference>
<dbReference type="GO" id="GO:0016787">
    <property type="term" value="F:hydrolase activity"/>
    <property type="evidence" value="ECO:0007669"/>
    <property type="project" value="UniProtKB-KW"/>
</dbReference>
<dbReference type="CDD" id="cd18794">
    <property type="entry name" value="SF2_C_RecQ"/>
    <property type="match status" value="1"/>
</dbReference>
<dbReference type="InterPro" id="IPR001650">
    <property type="entry name" value="Helicase_C-like"/>
</dbReference>
<dbReference type="Pfam" id="PF09382">
    <property type="entry name" value="RQC"/>
    <property type="match status" value="1"/>
</dbReference>
<evidence type="ECO:0000259" key="20">
    <source>
        <dbReference type="PROSITE" id="PS51194"/>
    </source>
</evidence>
<dbReference type="AlphaFoldDB" id="A0A0E3X0X4"/>